<keyword evidence="3" id="KW-0274">FAD</keyword>
<comment type="caution">
    <text evidence="5">The sequence shown here is derived from an EMBL/GenBank/DDBJ whole genome shotgun (WGS) entry which is preliminary data.</text>
</comment>
<keyword evidence="5" id="KW-0560">Oxidoreductase</keyword>
<comment type="cofactor">
    <cofactor evidence="1">
        <name>FAD</name>
        <dbReference type="ChEBI" id="CHEBI:57692"/>
    </cofactor>
</comment>
<evidence type="ECO:0000256" key="3">
    <source>
        <dbReference type="ARBA" id="ARBA00022827"/>
    </source>
</evidence>
<dbReference type="InterPro" id="IPR002938">
    <property type="entry name" value="FAD-bd"/>
</dbReference>
<sequence length="463" mass="49451">MTAEVLVVGAGPTGMTLANELRLAGVSCVLADRLPRASELSKAGGLQSRTQEAFDQRGLLEPLLATGDYPVTTAHFAGHLLSLVRERHQFPWRSVPQVAVEGFLEKHLAAHGIHVRRNHELVALEQDAEGVTATFADGTAIRSRYLVGADGGRSTVRKLLGAEFPGRPGTETTVAADVRLSAEVPMHTITPEGYRAQVFPLGADAEGRPLHRLALGGPGWSLERDVPVTEDEIRTGLKTVFGDRVDLVELRYARRITNAARQAAQYRHGRVFLAGDAAHVHLPLGAQGMNTGIQDALNLGWKLAAAVRGTASEGLLDSYHEERHPVGAAVLRNVQAQSLLLDDGPDSVAARALFADLVALPEVQHRLDDLLSGMGLRYEMPGSHPLVGLPAHDLGPALRSGRGVLADPEGRFGEIAAAWADRVDRVETGAEARLVRPDGYVAWAGDPAGLAPAIRRWFGAPVG</sequence>
<keyword evidence="5" id="KW-0503">Monooxygenase</keyword>
<dbReference type="InterPro" id="IPR036188">
    <property type="entry name" value="FAD/NAD-bd_sf"/>
</dbReference>
<dbReference type="RefSeq" id="WP_378311063.1">
    <property type="nucleotide sequence ID" value="NZ_JBHUKS010000028.1"/>
</dbReference>
<accession>A0ABW5HJ19</accession>
<proteinExistence type="predicted"/>
<name>A0ABW5HJ19_9PSEU</name>
<evidence type="ECO:0000256" key="1">
    <source>
        <dbReference type="ARBA" id="ARBA00001974"/>
    </source>
</evidence>
<evidence type="ECO:0000313" key="6">
    <source>
        <dbReference type="Proteomes" id="UP001597483"/>
    </source>
</evidence>
<protein>
    <submittedName>
        <fullName evidence="5">FAD-dependent monooxygenase</fullName>
    </submittedName>
</protein>
<dbReference type="EMBL" id="JBHUKS010000028">
    <property type="protein sequence ID" value="MFD2472955.1"/>
    <property type="molecule type" value="Genomic_DNA"/>
</dbReference>
<dbReference type="GO" id="GO:0004497">
    <property type="term" value="F:monooxygenase activity"/>
    <property type="evidence" value="ECO:0007669"/>
    <property type="project" value="UniProtKB-KW"/>
</dbReference>
<dbReference type="InterPro" id="IPR050641">
    <property type="entry name" value="RIFMO-like"/>
</dbReference>
<evidence type="ECO:0000259" key="4">
    <source>
        <dbReference type="Pfam" id="PF01494"/>
    </source>
</evidence>
<dbReference type="Gene3D" id="3.30.70.2450">
    <property type="match status" value="1"/>
</dbReference>
<dbReference type="PANTHER" id="PTHR43004">
    <property type="entry name" value="TRK SYSTEM POTASSIUM UPTAKE PROTEIN"/>
    <property type="match status" value="1"/>
</dbReference>
<gene>
    <name evidence="5" type="ORF">ACFSVL_36540</name>
</gene>
<organism evidence="5 6">
    <name type="scientific">Amycolatopsis silviterrae</name>
    <dbReference type="NCBI Taxonomy" id="1656914"/>
    <lineage>
        <taxon>Bacteria</taxon>
        <taxon>Bacillati</taxon>
        <taxon>Actinomycetota</taxon>
        <taxon>Actinomycetes</taxon>
        <taxon>Pseudonocardiales</taxon>
        <taxon>Pseudonocardiaceae</taxon>
        <taxon>Amycolatopsis</taxon>
    </lineage>
</organism>
<feature type="domain" description="FAD-binding" evidence="4">
    <location>
        <begin position="3"/>
        <end position="333"/>
    </location>
</feature>
<reference evidence="6" key="1">
    <citation type="journal article" date="2019" name="Int. J. Syst. Evol. Microbiol.">
        <title>The Global Catalogue of Microorganisms (GCM) 10K type strain sequencing project: providing services to taxonomists for standard genome sequencing and annotation.</title>
        <authorList>
            <consortium name="The Broad Institute Genomics Platform"/>
            <consortium name="The Broad Institute Genome Sequencing Center for Infectious Disease"/>
            <person name="Wu L."/>
            <person name="Ma J."/>
        </authorList>
    </citation>
    <scope>NUCLEOTIDE SEQUENCE [LARGE SCALE GENOMIC DNA]</scope>
    <source>
        <strain evidence="6">CGMCC 4.7641</strain>
    </source>
</reference>
<dbReference type="Proteomes" id="UP001597483">
    <property type="component" value="Unassembled WGS sequence"/>
</dbReference>
<dbReference type="Pfam" id="PF01494">
    <property type="entry name" value="FAD_binding_3"/>
    <property type="match status" value="1"/>
</dbReference>
<dbReference type="Pfam" id="PF21274">
    <property type="entry name" value="Rng_hyd_C"/>
    <property type="match status" value="1"/>
</dbReference>
<dbReference type="Gene3D" id="3.50.50.60">
    <property type="entry name" value="FAD/NAD(P)-binding domain"/>
    <property type="match status" value="1"/>
</dbReference>
<evidence type="ECO:0000256" key="2">
    <source>
        <dbReference type="ARBA" id="ARBA00022630"/>
    </source>
</evidence>
<keyword evidence="2" id="KW-0285">Flavoprotein</keyword>
<evidence type="ECO:0000313" key="5">
    <source>
        <dbReference type="EMBL" id="MFD2472955.1"/>
    </source>
</evidence>
<dbReference type="Gene3D" id="3.40.30.120">
    <property type="match status" value="1"/>
</dbReference>
<dbReference type="SUPFAM" id="SSF51905">
    <property type="entry name" value="FAD/NAD(P)-binding domain"/>
    <property type="match status" value="1"/>
</dbReference>
<dbReference type="PRINTS" id="PR00420">
    <property type="entry name" value="RNGMNOXGNASE"/>
</dbReference>
<keyword evidence="6" id="KW-1185">Reference proteome</keyword>
<dbReference type="PANTHER" id="PTHR43004:SF19">
    <property type="entry name" value="BINDING MONOOXYGENASE, PUTATIVE (JCVI)-RELATED"/>
    <property type="match status" value="1"/>
</dbReference>